<dbReference type="KEGG" id="shi:Shel_19400"/>
<dbReference type="GO" id="GO:0016740">
    <property type="term" value="F:transferase activity"/>
    <property type="evidence" value="ECO:0007669"/>
    <property type="project" value="UniProtKB-KW"/>
</dbReference>
<dbReference type="RefSeq" id="WP_012799058.1">
    <property type="nucleotide sequence ID" value="NC_013165.1"/>
</dbReference>
<evidence type="ECO:0000313" key="2">
    <source>
        <dbReference type="EMBL" id="ACV22956.1"/>
    </source>
</evidence>
<dbReference type="Gene3D" id="3.40.250.10">
    <property type="entry name" value="Rhodanese-like domain"/>
    <property type="match status" value="1"/>
</dbReference>
<dbReference type="HOGENOM" id="CLU_1642600_0_0_11"/>
<dbReference type="EMBL" id="CP001684">
    <property type="protein sequence ID" value="ACV22956.1"/>
    <property type="molecule type" value="Genomic_DNA"/>
</dbReference>
<evidence type="ECO:0000259" key="1">
    <source>
        <dbReference type="PROSITE" id="PS50206"/>
    </source>
</evidence>
<evidence type="ECO:0000313" key="3">
    <source>
        <dbReference type="Proteomes" id="UP000002026"/>
    </source>
</evidence>
<keyword evidence="3" id="KW-1185">Reference proteome</keyword>
<protein>
    <submittedName>
        <fullName evidence="2">Rhodanese-related sulfurtransferase</fullName>
    </submittedName>
</protein>
<dbReference type="SUPFAM" id="SSF52821">
    <property type="entry name" value="Rhodanese/Cell cycle control phosphatase"/>
    <property type="match status" value="1"/>
</dbReference>
<organism evidence="2 3">
    <name type="scientific">Slackia heliotrinireducens (strain ATCC 29202 / DSM 20476 / NCTC 11029 / RHS 1)</name>
    <name type="common">Peptococcus heliotrinreducens</name>
    <dbReference type="NCBI Taxonomy" id="471855"/>
    <lineage>
        <taxon>Bacteria</taxon>
        <taxon>Bacillati</taxon>
        <taxon>Actinomycetota</taxon>
        <taxon>Coriobacteriia</taxon>
        <taxon>Eggerthellales</taxon>
        <taxon>Eggerthellaceae</taxon>
        <taxon>Slackia</taxon>
    </lineage>
</organism>
<reference evidence="2 3" key="1">
    <citation type="journal article" date="2009" name="Stand. Genomic Sci.">
        <title>Complete genome sequence of Slackia heliotrinireducens type strain (RHS 1).</title>
        <authorList>
            <person name="Pukall R."/>
            <person name="Lapidus A."/>
            <person name="Nolan M."/>
            <person name="Copeland A."/>
            <person name="Glavina Del Rio T."/>
            <person name="Lucas S."/>
            <person name="Chen F."/>
            <person name="Tice H."/>
            <person name="Cheng J.F."/>
            <person name="Chertkov O."/>
            <person name="Bruce D."/>
            <person name="Goodwin L."/>
            <person name="Kuske C."/>
            <person name="Brettin T."/>
            <person name="Detter J.C."/>
            <person name="Han C."/>
            <person name="Pitluck S."/>
            <person name="Pati A."/>
            <person name="Mavrommatis K."/>
            <person name="Ivanova N."/>
            <person name="Ovchinnikova G."/>
            <person name="Chen A."/>
            <person name="Palaniappan K."/>
            <person name="Schneider S."/>
            <person name="Rohde M."/>
            <person name="Chain P."/>
            <person name="D'haeseleer P."/>
            <person name="Goker M."/>
            <person name="Bristow J."/>
            <person name="Eisen J.A."/>
            <person name="Markowitz V."/>
            <person name="Kyrpides N.C."/>
            <person name="Klenk H.P."/>
            <person name="Hugenholtz P."/>
        </authorList>
    </citation>
    <scope>NUCLEOTIDE SEQUENCE [LARGE SCALE GENOMIC DNA]</scope>
    <source>
        <strain evidence="3">ATCC 29202 / DSM 20476 / NCTC 11029 / RHS 1</strain>
    </source>
</reference>
<dbReference type="InterPro" id="IPR036873">
    <property type="entry name" value="Rhodanese-like_dom_sf"/>
</dbReference>
<accession>C7N7S1</accession>
<dbReference type="InterPro" id="IPR001763">
    <property type="entry name" value="Rhodanese-like_dom"/>
</dbReference>
<feature type="domain" description="Rhodanese" evidence="1">
    <location>
        <begin position="14"/>
        <end position="116"/>
    </location>
</feature>
<dbReference type="STRING" id="471855.Shel_19400"/>
<proteinExistence type="predicted"/>
<dbReference type="eggNOG" id="COG0607">
    <property type="taxonomic scope" value="Bacteria"/>
</dbReference>
<dbReference type="AlphaFoldDB" id="C7N7S1"/>
<dbReference type="SMART" id="SM00450">
    <property type="entry name" value="RHOD"/>
    <property type="match status" value="1"/>
</dbReference>
<dbReference type="Pfam" id="PF00581">
    <property type="entry name" value="Rhodanese"/>
    <property type="match status" value="1"/>
</dbReference>
<dbReference type="CDD" id="cd00158">
    <property type="entry name" value="RHOD"/>
    <property type="match status" value="1"/>
</dbReference>
<name>C7N7S1_SLAHD</name>
<gene>
    <name evidence="2" type="ordered locus">Shel_19400</name>
</gene>
<dbReference type="PROSITE" id="PS50206">
    <property type="entry name" value="RHODANESE_3"/>
    <property type="match status" value="1"/>
</dbReference>
<sequence>MQISMADVEDLLNGDPHFILVDVRSREDFATGHIPSAGCMPADEICDCLYDEALSERGLDAIANLKGMEFADDASAIVLYGSDGEDSSKACIHMEAIGYANVYDAGSINDWGADLEVSPAPEHRHDHGDGCDCGCGHHR</sequence>
<keyword evidence="2" id="KW-0808">Transferase</keyword>
<dbReference type="Proteomes" id="UP000002026">
    <property type="component" value="Chromosome"/>
</dbReference>